<gene>
    <name evidence="2" type="ORF">GGR14_002125</name>
</gene>
<dbReference type="GeneID" id="93102030"/>
<dbReference type="AlphaFoldDB" id="A0A7W6MYW0"/>
<name>A0A7W6MYW0_9BACT</name>
<protein>
    <recommendedName>
        <fullName evidence="4">Holin</fullName>
    </recommendedName>
</protein>
<accession>A0A7W6MYW0</accession>
<organism evidence="2 3">
    <name type="scientific">Butyricimonas faecihominis</name>
    <dbReference type="NCBI Taxonomy" id="1472416"/>
    <lineage>
        <taxon>Bacteria</taxon>
        <taxon>Pseudomonadati</taxon>
        <taxon>Bacteroidota</taxon>
        <taxon>Bacteroidia</taxon>
        <taxon>Bacteroidales</taxon>
        <taxon>Odoribacteraceae</taxon>
        <taxon>Butyricimonas</taxon>
    </lineage>
</organism>
<keyword evidence="3" id="KW-1185">Reference proteome</keyword>
<reference evidence="2 3" key="1">
    <citation type="submission" date="2020-08" db="EMBL/GenBank/DDBJ databases">
        <title>Genomic Encyclopedia of Type Strains, Phase IV (KMG-IV): sequencing the most valuable type-strain genomes for metagenomic binning, comparative biology and taxonomic classification.</title>
        <authorList>
            <person name="Goeker M."/>
        </authorList>
    </citation>
    <scope>NUCLEOTIDE SEQUENCE [LARGE SCALE GENOMIC DNA]</scope>
    <source>
        <strain evidence="2 3">DSM 105721</strain>
    </source>
</reference>
<evidence type="ECO:0000313" key="3">
    <source>
        <dbReference type="Proteomes" id="UP000546007"/>
    </source>
</evidence>
<dbReference type="InterPro" id="IPR021497">
    <property type="entry name" value="GTA_holin_3TM"/>
</dbReference>
<feature type="transmembrane region" description="Helical" evidence="1">
    <location>
        <begin position="67"/>
        <end position="88"/>
    </location>
</feature>
<dbReference type="Proteomes" id="UP000546007">
    <property type="component" value="Unassembled WGS sequence"/>
</dbReference>
<proteinExistence type="predicted"/>
<evidence type="ECO:0000313" key="2">
    <source>
        <dbReference type="EMBL" id="MBB4026331.1"/>
    </source>
</evidence>
<keyword evidence="1" id="KW-0812">Transmembrane</keyword>
<dbReference type="EMBL" id="JACIES010000005">
    <property type="protein sequence ID" value="MBB4026331.1"/>
    <property type="molecule type" value="Genomic_DNA"/>
</dbReference>
<evidence type="ECO:0008006" key="4">
    <source>
        <dbReference type="Google" id="ProtNLM"/>
    </source>
</evidence>
<keyword evidence="1" id="KW-0472">Membrane</keyword>
<comment type="caution">
    <text evidence="2">The sequence shown here is derived from an EMBL/GenBank/DDBJ whole genome shotgun (WGS) entry which is preliminary data.</text>
</comment>
<sequence>MKPIADVVNAISGVINGVTLPAREKKELQAEILRLVYEREREMIEARAGVIRAEATGNWLQRSWRPLVMLIFAVIVLIGTFTSLPMLADTSRFWDLLEIGLGGYVVGRSGEKMAGAIFKIKDKN</sequence>
<dbReference type="OrthoDB" id="1122659at2"/>
<dbReference type="RefSeq" id="WP_151411541.1">
    <property type="nucleotide sequence ID" value="NZ_AP028155.1"/>
</dbReference>
<evidence type="ECO:0000256" key="1">
    <source>
        <dbReference type="SAM" id="Phobius"/>
    </source>
</evidence>
<keyword evidence="1" id="KW-1133">Transmembrane helix</keyword>
<dbReference type="Pfam" id="PF11351">
    <property type="entry name" value="GTA_holin_3TM"/>
    <property type="match status" value="1"/>
</dbReference>